<evidence type="ECO:0000256" key="2">
    <source>
        <dbReference type="SAM" id="Phobius"/>
    </source>
</evidence>
<dbReference type="PROSITE" id="PS51724">
    <property type="entry name" value="SPOR"/>
    <property type="match status" value="1"/>
</dbReference>
<evidence type="ECO:0000256" key="1">
    <source>
        <dbReference type="SAM" id="MobiDB-lite"/>
    </source>
</evidence>
<gene>
    <name evidence="4" type="ORF">GA0061081_101194</name>
</gene>
<dbReference type="InterPro" id="IPR036680">
    <property type="entry name" value="SPOR-like_sf"/>
</dbReference>
<reference evidence="5" key="1">
    <citation type="submission" date="2016-08" db="EMBL/GenBank/DDBJ databases">
        <authorList>
            <person name="Varghese N."/>
            <person name="Submissions Spin"/>
        </authorList>
    </citation>
    <scope>NUCLEOTIDE SEQUENCE [LARGE SCALE GENOMIC DNA]</scope>
    <source>
        <strain evidence="5">R-53248</strain>
    </source>
</reference>
<dbReference type="Gene3D" id="3.30.70.1070">
    <property type="entry name" value="Sporulation related repeat"/>
    <property type="match status" value="1"/>
</dbReference>
<dbReference type="STRING" id="1798182.GA0061081_101194"/>
<dbReference type="AlphaFoldDB" id="A0A1C3Z0A0"/>
<dbReference type="RefSeq" id="WP_091346228.1">
    <property type="nucleotide sequence ID" value="NZ_FMAQ01000001.1"/>
</dbReference>
<name>A0A1C3Z0A0_9GAMM</name>
<dbReference type="OrthoDB" id="6189127at2"/>
<evidence type="ECO:0000313" key="5">
    <source>
        <dbReference type="Proteomes" id="UP000199670"/>
    </source>
</evidence>
<accession>A0A1C3Z0A0</accession>
<keyword evidence="2" id="KW-1133">Transmembrane helix</keyword>
<dbReference type="GO" id="GO:0042834">
    <property type="term" value="F:peptidoglycan binding"/>
    <property type="evidence" value="ECO:0007669"/>
    <property type="project" value="InterPro"/>
</dbReference>
<dbReference type="EMBL" id="FMAQ01000001">
    <property type="protein sequence ID" value="SCB75739.1"/>
    <property type="molecule type" value="Genomic_DNA"/>
</dbReference>
<protein>
    <submittedName>
        <fullName evidence="4">DamX protein</fullName>
    </submittedName>
</protein>
<keyword evidence="2" id="KW-0472">Membrane</keyword>
<dbReference type="Pfam" id="PF05036">
    <property type="entry name" value="SPOR"/>
    <property type="match status" value="1"/>
</dbReference>
<feature type="domain" description="SPOR" evidence="3">
    <location>
        <begin position="191"/>
        <end position="268"/>
    </location>
</feature>
<feature type="region of interest" description="Disordered" evidence="1">
    <location>
        <begin position="60"/>
        <end position="186"/>
    </location>
</feature>
<dbReference type="SUPFAM" id="SSF110997">
    <property type="entry name" value="Sporulation related repeat"/>
    <property type="match status" value="1"/>
</dbReference>
<feature type="compositionally biased region" description="Polar residues" evidence="1">
    <location>
        <begin position="95"/>
        <end position="130"/>
    </location>
</feature>
<keyword evidence="5" id="KW-1185">Reference proteome</keyword>
<organism evidence="4 5">
    <name type="scientific">Gilliamella bombicola</name>
    <dbReference type="NCBI Taxonomy" id="1798182"/>
    <lineage>
        <taxon>Bacteria</taxon>
        <taxon>Pseudomonadati</taxon>
        <taxon>Pseudomonadota</taxon>
        <taxon>Gammaproteobacteria</taxon>
        <taxon>Orbales</taxon>
        <taxon>Orbaceae</taxon>
        <taxon>Gilliamella</taxon>
    </lineage>
</organism>
<proteinExistence type="predicted"/>
<sequence length="279" mass="30977">MRVDREDRYISEQPNKGAILSSKLPKLLQDCFKKKRILLGLAVVIILLLVSLVLFRSSNKNEPTPLTPPEINGVEGSQVPSDSVTHGQDEMPMNPEQTNSEQNAEPNTQGNKQSSEIPNDVNHNLNSNGNPKDRPEVPTNPVIPPSNTNGVENSNNIKANPAKTRENKGNINGKTSHHKPDKNVTTTNNLKLKDNSYSIQLTASKSADGLKKFINQHKITNYQVYETKRNNEKWYILIKGNYSSSEEAHKAIKSLPSALQKDKPWVKSGATINKEKAAK</sequence>
<feature type="compositionally biased region" description="Polar residues" evidence="1">
    <location>
        <begin position="145"/>
        <end position="158"/>
    </location>
</feature>
<keyword evidence="2" id="KW-0812">Transmembrane</keyword>
<dbReference type="Proteomes" id="UP000199670">
    <property type="component" value="Unassembled WGS sequence"/>
</dbReference>
<evidence type="ECO:0000259" key="3">
    <source>
        <dbReference type="PROSITE" id="PS51724"/>
    </source>
</evidence>
<feature type="transmembrane region" description="Helical" evidence="2">
    <location>
        <begin position="37"/>
        <end position="55"/>
    </location>
</feature>
<evidence type="ECO:0000313" key="4">
    <source>
        <dbReference type="EMBL" id="SCB75739.1"/>
    </source>
</evidence>
<dbReference type="InterPro" id="IPR007730">
    <property type="entry name" value="SPOR-like_dom"/>
</dbReference>